<keyword evidence="11" id="KW-1185">Reference proteome</keyword>
<feature type="domain" description="Cytidylate kinase" evidence="9">
    <location>
        <begin position="8"/>
        <end position="223"/>
    </location>
</feature>
<dbReference type="Proteomes" id="UP001141327">
    <property type="component" value="Unassembled WGS sequence"/>
</dbReference>
<keyword evidence="6" id="KW-0067">ATP-binding</keyword>
<comment type="caution">
    <text evidence="10">The sequence shown here is derived from an EMBL/GenBank/DDBJ whole genome shotgun (WGS) entry which is preliminary data.</text>
</comment>
<evidence type="ECO:0000256" key="2">
    <source>
        <dbReference type="ARBA" id="ARBA00012906"/>
    </source>
</evidence>
<evidence type="ECO:0000256" key="4">
    <source>
        <dbReference type="ARBA" id="ARBA00022741"/>
    </source>
</evidence>
<comment type="catalytic activity">
    <reaction evidence="8">
        <text>CMP + ATP = CDP + ADP</text>
        <dbReference type="Rhea" id="RHEA:11600"/>
        <dbReference type="ChEBI" id="CHEBI:30616"/>
        <dbReference type="ChEBI" id="CHEBI:58069"/>
        <dbReference type="ChEBI" id="CHEBI:60377"/>
        <dbReference type="ChEBI" id="CHEBI:456216"/>
        <dbReference type="EC" id="2.7.4.25"/>
    </reaction>
</comment>
<dbReference type="EMBL" id="JAPMOS010000004">
    <property type="protein sequence ID" value="KAJ4462039.1"/>
    <property type="molecule type" value="Genomic_DNA"/>
</dbReference>
<reference evidence="10" key="1">
    <citation type="journal article" date="2022" name="bioRxiv">
        <title>Genomics of Preaxostyla Flagellates Illuminates Evolutionary Transitions and the Path Towards Mitochondrial Loss.</title>
        <authorList>
            <person name="Novak L.V.F."/>
            <person name="Treitli S.C."/>
            <person name="Pyrih J."/>
            <person name="Halakuc P."/>
            <person name="Pipaliya S.V."/>
            <person name="Vacek V."/>
            <person name="Brzon O."/>
            <person name="Soukal P."/>
            <person name="Eme L."/>
            <person name="Dacks J.B."/>
            <person name="Karnkowska A."/>
            <person name="Elias M."/>
            <person name="Hampl V."/>
        </authorList>
    </citation>
    <scope>NUCLEOTIDE SEQUENCE</scope>
    <source>
        <strain evidence="10">RCP-MX</strain>
    </source>
</reference>
<evidence type="ECO:0000256" key="3">
    <source>
        <dbReference type="ARBA" id="ARBA00022679"/>
    </source>
</evidence>
<evidence type="ECO:0000313" key="11">
    <source>
        <dbReference type="Proteomes" id="UP001141327"/>
    </source>
</evidence>
<evidence type="ECO:0000259" key="9">
    <source>
        <dbReference type="Pfam" id="PF02224"/>
    </source>
</evidence>
<dbReference type="GO" id="GO:0016301">
    <property type="term" value="F:kinase activity"/>
    <property type="evidence" value="ECO:0007669"/>
    <property type="project" value="UniProtKB-KW"/>
</dbReference>
<dbReference type="SUPFAM" id="SSF52540">
    <property type="entry name" value="P-loop containing nucleoside triphosphate hydrolases"/>
    <property type="match status" value="1"/>
</dbReference>
<dbReference type="HAMAP" id="MF_00238">
    <property type="entry name" value="Cytidyl_kinase_type1"/>
    <property type="match status" value="1"/>
</dbReference>
<name>A0ABQ8USD4_9EUKA</name>
<keyword evidence="5 10" id="KW-0418">Kinase</keyword>
<evidence type="ECO:0000256" key="5">
    <source>
        <dbReference type="ARBA" id="ARBA00022777"/>
    </source>
</evidence>
<evidence type="ECO:0000256" key="1">
    <source>
        <dbReference type="ARBA" id="ARBA00009427"/>
    </source>
</evidence>
<evidence type="ECO:0000313" key="10">
    <source>
        <dbReference type="EMBL" id="KAJ4462039.1"/>
    </source>
</evidence>
<dbReference type="Gene3D" id="3.40.50.300">
    <property type="entry name" value="P-loop containing nucleotide triphosphate hydrolases"/>
    <property type="match status" value="1"/>
</dbReference>
<accession>A0ABQ8USD4</accession>
<comment type="similarity">
    <text evidence="1">Belongs to the cytidylate kinase family. Type 1 subfamily.</text>
</comment>
<evidence type="ECO:0000256" key="7">
    <source>
        <dbReference type="ARBA" id="ARBA00047615"/>
    </source>
</evidence>
<evidence type="ECO:0000256" key="6">
    <source>
        <dbReference type="ARBA" id="ARBA00022840"/>
    </source>
</evidence>
<dbReference type="InterPro" id="IPR027417">
    <property type="entry name" value="P-loop_NTPase"/>
</dbReference>
<proteinExistence type="inferred from homology"/>
<sequence>MTSKTLVVTLDGPAGSGKSTLAKKLADALNFQFLDTGATYRAVTFECMHRGVNLDDTEAVKGVASSITITFSDGGQRVLIDGVDRSREIRTREVTNSISKVANKPEIREILVTLQRKIASTGQFVTEGRDQGTVCFPDALWKFYIVASPQLRAERRLAQMIQQGLPVPAEGLPAILQDVIRRDEADMSRAVGPLRKAEDAIEVSTDGQTEAESLNHLVELVHQRAPVGLFPAH</sequence>
<dbReference type="InterPro" id="IPR003136">
    <property type="entry name" value="Cytidylate_kin"/>
</dbReference>
<protein>
    <recommendedName>
        <fullName evidence="2">(d)CMP kinase</fullName>
        <ecNumber evidence="2">2.7.4.25</ecNumber>
    </recommendedName>
</protein>
<gene>
    <name evidence="10" type="ORF">PAPYR_1204</name>
</gene>
<keyword evidence="3" id="KW-0808">Transferase</keyword>
<dbReference type="EC" id="2.7.4.25" evidence="2"/>
<organism evidence="10 11">
    <name type="scientific">Paratrimastix pyriformis</name>
    <dbReference type="NCBI Taxonomy" id="342808"/>
    <lineage>
        <taxon>Eukaryota</taxon>
        <taxon>Metamonada</taxon>
        <taxon>Preaxostyla</taxon>
        <taxon>Paratrimastigidae</taxon>
        <taxon>Paratrimastix</taxon>
    </lineage>
</organism>
<dbReference type="Pfam" id="PF02224">
    <property type="entry name" value="Cytidylate_kin"/>
    <property type="match status" value="1"/>
</dbReference>
<dbReference type="NCBIfam" id="TIGR00017">
    <property type="entry name" value="cmk"/>
    <property type="match status" value="1"/>
</dbReference>
<comment type="catalytic activity">
    <reaction evidence="7">
        <text>dCMP + ATP = dCDP + ADP</text>
        <dbReference type="Rhea" id="RHEA:25094"/>
        <dbReference type="ChEBI" id="CHEBI:30616"/>
        <dbReference type="ChEBI" id="CHEBI:57566"/>
        <dbReference type="ChEBI" id="CHEBI:58593"/>
        <dbReference type="ChEBI" id="CHEBI:456216"/>
        <dbReference type="EC" id="2.7.4.25"/>
    </reaction>
</comment>
<dbReference type="CDD" id="cd02020">
    <property type="entry name" value="CMPK"/>
    <property type="match status" value="1"/>
</dbReference>
<keyword evidence="4" id="KW-0547">Nucleotide-binding</keyword>
<evidence type="ECO:0000256" key="8">
    <source>
        <dbReference type="ARBA" id="ARBA00048478"/>
    </source>
</evidence>
<dbReference type="InterPro" id="IPR011994">
    <property type="entry name" value="Cytidylate_kinase_dom"/>
</dbReference>